<dbReference type="GO" id="GO:0004300">
    <property type="term" value="F:enoyl-CoA hydratase activity"/>
    <property type="evidence" value="ECO:0007669"/>
    <property type="project" value="TreeGrafter"/>
</dbReference>
<comment type="caution">
    <text evidence="2">The sequence shown here is derived from an EMBL/GenBank/DDBJ whole genome shotgun (WGS) entry which is preliminary data.</text>
</comment>
<dbReference type="Pfam" id="PF00725">
    <property type="entry name" value="3HCDH"/>
    <property type="match status" value="1"/>
</dbReference>
<dbReference type="GO" id="GO:0016507">
    <property type="term" value="C:mitochondrial fatty acid beta-oxidation multienzyme complex"/>
    <property type="evidence" value="ECO:0007669"/>
    <property type="project" value="TreeGrafter"/>
</dbReference>
<dbReference type="EMBL" id="MU827802">
    <property type="protein sequence ID" value="KAJ7326569.1"/>
    <property type="molecule type" value="Genomic_DNA"/>
</dbReference>
<evidence type="ECO:0000313" key="3">
    <source>
        <dbReference type="Proteomes" id="UP001163046"/>
    </source>
</evidence>
<dbReference type="GO" id="GO:0006635">
    <property type="term" value="P:fatty acid beta-oxidation"/>
    <property type="evidence" value="ECO:0007669"/>
    <property type="project" value="TreeGrafter"/>
</dbReference>
<dbReference type="Gene3D" id="1.10.1040.50">
    <property type="match status" value="1"/>
</dbReference>
<dbReference type="PANTHER" id="PTHR43612:SF3">
    <property type="entry name" value="TRIFUNCTIONAL ENZYME SUBUNIT ALPHA, MITOCHONDRIAL"/>
    <property type="match status" value="1"/>
</dbReference>
<accession>A0A9W9Y9V6</accession>
<dbReference type="Proteomes" id="UP001163046">
    <property type="component" value="Unassembled WGS sequence"/>
</dbReference>
<dbReference type="PANTHER" id="PTHR43612">
    <property type="entry name" value="TRIFUNCTIONAL ENZYME SUBUNIT ALPHA"/>
    <property type="match status" value="1"/>
</dbReference>
<dbReference type="SUPFAM" id="SSF48179">
    <property type="entry name" value="6-phosphogluconate dehydrogenase C-terminal domain-like"/>
    <property type="match status" value="1"/>
</dbReference>
<protein>
    <recommendedName>
        <fullName evidence="1">3-hydroxyacyl-CoA dehydrogenase C-terminal domain-containing protein</fullName>
    </recommendedName>
</protein>
<dbReference type="InterPro" id="IPR008927">
    <property type="entry name" value="6-PGluconate_DH-like_C_sf"/>
</dbReference>
<evidence type="ECO:0000313" key="2">
    <source>
        <dbReference type="EMBL" id="KAJ7326569.1"/>
    </source>
</evidence>
<keyword evidence="3" id="KW-1185">Reference proteome</keyword>
<dbReference type="InterPro" id="IPR050136">
    <property type="entry name" value="FA_oxidation_alpha_subunit"/>
</dbReference>
<dbReference type="GO" id="GO:0016509">
    <property type="term" value="F:long-chain (3S)-3-hydroxyacyl-CoA dehydrogenase (NAD+) activity"/>
    <property type="evidence" value="ECO:0007669"/>
    <property type="project" value="TreeGrafter"/>
</dbReference>
<dbReference type="AlphaFoldDB" id="A0A9W9Y9V6"/>
<feature type="domain" description="3-hydroxyacyl-CoA dehydrogenase C-terminal" evidence="1">
    <location>
        <begin position="53"/>
        <end position="135"/>
    </location>
</feature>
<dbReference type="InterPro" id="IPR006108">
    <property type="entry name" value="3HC_DH_C"/>
</dbReference>
<dbReference type="OrthoDB" id="10004768at2759"/>
<evidence type="ECO:0000259" key="1">
    <source>
        <dbReference type="Pfam" id="PF00725"/>
    </source>
</evidence>
<proteinExistence type="predicted"/>
<name>A0A9W9Y9V6_9CNID</name>
<organism evidence="2 3">
    <name type="scientific">Desmophyllum pertusum</name>
    <dbReference type="NCBI Taxonomy" id="174260"/>
    <lineage>
        <taxon>Eukaryota</taxon>
        <taxon>Metazoa</taxon>
        <taxon>Cnidaria</taxon>
        <taxon>Anthozoa</taxon>
        <taxon>Hexacorallia</taxon>
        <taxon>Scleractinia</taxon>
        <taxon>Caryophylliina</taxon>
        <taxon>Caryophylliidae</taxon>
        <taxon>Desmophyllum</taxon>
    </lineage>
</organism>
<gene>
    <name evidence="2" type="ORF">OS493_027523</name>
</gene>
<reference evidence="2" key="1">
    <citation type="submission" date="2023-01" db="EMBL/GenBank/DDBJ databases">
        <title>Genome assembly of the deep-sea coral Lophelia pertusa.</title>
        <authorList>
            <person name="Herrera S."/>
            <person name="Cordes E."/>
        </authorList>
    </citation>
    <scope>NUCLEOTIDE SEQUENCE</scope>
    <source>
        <strain evidence="2">USNM1676648</strain>
        <tissue evidence="2">Polyp</tissue>
    </source>
</reference>
<sequence length="143" mass="16032">MVAGGHLGRKSGKGFFVYTGKGGKREINGEVEKILKEFSIPKKGSHEPEEIQMRLASRFVNESVLCLQEGILRNPVDGDIGAVFGLGFPPFHGGPFMFLDTYGTDKFVERMERLHEVVGGERFVPCQMLLDYAKDPSKKFHKR</sequence>